<keyword evidence="1" id="KW-0732">Signal</keyword>
<dbReference type="Proteomes" id="UP001556118">
    <property type="component" value="Unassembled WGS sequence"/>
</dbReference>
<keyword evidence="3" id="KW-1185">Reference proteome</keyword>
<evidence type="ECO:0000313" key="2">
    <source>
        <dbReference type="EMBL" id="MEW9856537.1"/>
    </source>
</evidence>
<reference evidence="2 3" key="1">
    <citation type="submission" date="2024-06" db="EMBL/GenBank/DDBJ databases">
        <title>Novosphingobium rhizovicinus M1R2S20.</title>
        <authorList>
            <person name="Sun J.-Q."/>
        </authorList>
    </citation>
    <scope>NUCLEOTIDE SEQUENCE [LARGE SCALE GENOMIC DNA]</scope>
    <source>
        <strain evidence="2 3">M1R2S20</strain>
    </source>
</reference>
<feature type="chain" id="PRO_5046829458" description="DUF1579 domain-containing protein" evidence="1">
    <location>
        <begin position="27"/>
        <end position="182"/>
    </location>
</feature>
<proteinExistence type="predicted"/>
<gene>
    <name evidence="2" type="ORF">ABUH87_15460</name>
</gene>
<comment type="caution">
    <text evidence="2">The sequence shown here is derived from an EMBL/GenBank/DDBJ whole genome shotgun (WGS) entry which is preliminary data.</text>
</comment>
<organism evidence="2 3">
    <name type="scientific">Novosphingobium rhizovicinum</name>
    <dbReference type="NCBI Taxonomy" id="3228928"/>
    <lineage>
        <taxon>Bacteria</taxon>
        <taxon>Pseudomonadati</taxon>
        <taxon>Pseudomonadota</taxon>
        <taxon>Alphaproteobacteria</taxon>
        <taxon>Sphingomonadales</taxon>
        <taxon>Sphingomonadaceae</taxon>
        <taxon>Novosphingobium</taxon>
    </lineage>
</organism>
<evidence type="ECO:0008006" key="4">
    <source>
        <dbReference type="Google" id="ProtNLM"/>
    </source>
</evidence>
<evidence type="ECO:0000313" key="3">
    <source>
        <dbReference type="Proteomes" id="UP001556118"/>
    </source>
</evidence>
<evidence type="ECO:0000256" key="1">
    <source>
        <dbReference type="SAM" id="SignalP"/>
    </source>
</evidence>
<dbReference type="EMBL" id="JBFNXR010000052">
    <property type="protein sequence ID" value="MEW9856537.1"/>
    <property type="molecule type" value="Genomic_DNA"/>
</dbReference>
<protein>
    <recommendedName>
        <fullName evidence="4">DUF1579 domain-containing protein</fullName>
    </recommendedName>
</protein>
<dbReference type="RefSeq" id="WP_367774994.1">
    <property type="nucleotide sequence ID" value="NZ_JBFNXR010000052.1"/>
</dbReference>
<feature type="signal peptide" evidence="1">
    <location>
        <begin position="1"/>
        <end position="26"/>
    </location>
</feature>
<name>A0ABV3RF04_9SPHN</name>
<accession>A0ABV3RF04</accession>
<sequence length="182" mass="19286">MQGGSVFKKRLYVTAASFALAFQANAAEPGTAPVPTGVGAIAGCWEGRGEVMGKPVTMAAVAKLILHDAMLSLDAESNAIADPSDKYAAHLVFGGASKQPDSAVDSVTGFWADSFGGAFTASGRGESFNSGFDITYDYPEADFVNRWRRTGDRLEWQIVMTDGASAERPFARYLLNKVACNS</sequence>